<proteinExistence type="predicted"/>
<organism evidence="1 2">
    <name type="scientific">Candidatus Edwardsbacteria bacterium GWF2_54_11</name>
    <dbReference type="NCBI Taxonomy" id="1817851"/>
    <lineage>
        <taxon>Bacteria</taxon>
        <taxon>Candidatus Edwardsiibacteriota</taxon>
    </lineage>
</organism>
<sequence length="192" mass="20489">MFTGIQCSLQNPVAPSWEADINVPLLTSNTYIGDFLGLKNSGSKDPFVPVILGATSITGQVREVDVSALSGMVSNGAVNYDLENRLAIGLDTAVIYISRDPATVYQAPEVVIGPLRIEAAEVDANGNVIQSRTTKINMTLTEKEMAVLTDESGTVYVGYYLVTSGTNGLSVNIQPTDYLKTAVLISVRTKVN</sequence>
<evidence type="ECO:0000313" key="2">
    <source>
        <dbReference type="Proteomes" id="UP000177230"/>
    </source>
</evidence>
<dbReference type="AlphaFoldDB" id="A0A1F5R440"/>
<protein>
    <submittedName>
        <fullName evidence="1">Uncharacterized protein</fullName>
    </submittedName>
</protein>
<comment type="caution">
    <text evidence="1">The sequence shown here is derived from an EMBL/GenBank/DDBJ whole genome shotgun (WGS) entry which is preliminary data.</text>
</comment>
<reference evidence="1 2" key="1">
    <citation type="journal article" date="2016" name="Nat. Commun.">
        <title>Thousands of microbial genomes shed light on interconnected biogeochemical processes in an aquifer system.</title>
        <authorList>
            <person name="Anantharaman K."/>
            <person name="Brown C.T."/>
            <person name="Hug L.A."/>
            <person name="Sharon I."/>
            <person name="Castelle C.J."/>
            <person name="Probst A.J."/>
            <person name="Thomas B.C."/>
            <person name="Singh A."/>
            <person name="Wilkins M.J."/>
            <person name="Karaoz U."/>
            <person name="Brodie E.L."/>
            <person name="Williams K.H."/>
            <person name="Hubbard S.S."/>
            <person name="Banfield J.F."/>
        </authorList>
    </citation>
    <scope>NUCLEOTIDE SEQUENCE [LARGE SCALE GENOMIC DNA]</scope>
</reference>
<gene>
    <name evidence="1" type="ORF">A2024_04530</name>
</gene>
<name>A0A1F5R440_9BACT</name>
<evidence type="ECO:0000313" key="1">
    <source>
        <dbReference type="EMBL" id="OGF09220.1"/>
    </source>
</evidence>
<dbReference type="EMBL" id="MFFM01000045">
    <property type="protein sequence ID" value="OGF09220.1"/>
    <property type="molecule type" value="Genomic_DNA"/>
</dbReference>
<accession>A0A1F5R440</accession>
<dbReference type="Proteomes" id="UP000177230">
    <property type="component" value="Unassembled WGS sequence"/>
</dbReference>